<accession>A0A425XY91</accession>
<evidence type="ECO:0000256" key="6">
    <source>
        <dbReference type="ARBA" id="ARBA00023014"/>
    </source>
</evidence>
<dbReference type="InterPro" id="IPR017896">
    <property type="entry name" value="4Fe4S_Fe-S-bd"/>
</dbReference>
<evidence type="ECO:0000313" key="11">
    <source>
        <dbReference type="Proteomes" id="UP000285794"/>
    </source>
</evidence>
<evidence type="ECO:0000256" key="7">
    <source>
        <dbReference type="SAM" id="Phobius"/>
    </source>
</evidence>
<name>A0A425XY91_9BACT</name>
<dbReference type="SUPFAM" id="SSF54862">
    <property type="entry name" value="4Fe-4S ferredoxins"/>
    <property type="match status" value="1"/>
</dbReference>
<evidence type="ECO:0000256" key="2">
    <source>
        <dbReference type="ARBA" id="ARBA00022485"/>
    </source>
</evidence>
<dbReference type="GO" id="GO:0051539">
    <property type="term" value="F:4 iron, 4 sulfur cluster binding"/>
    <property type="evidence" value="ECO:0007669"/>
    <property type="project" value="UniProtKB-KW"/>
</dbReference>
<organism evidence="10 11">
    <name type="scientific">Ancylomarina euxinus</name>
    <dbReference type="NCBI Taxonomy" id="2283627"/>
    <lineage>
        <taxon>Bacteria</taxon>
        <taxon>Pseudomonadati</taxon>
        <taxon>Bacteroidota</taxon>
        <taxon>Bacteroidia</taxon>
        <taxon>Marinilabiliales</taxon>
        <taxon>Marinifilaceae</taxon>
        <taxon>Ancylomarina</taxon>
    </lineage>
</organism>
<evidence type="ECO:0000256" key="1">
    <source>
        <dbReference type="ARBA" id="ARBA00022448"/>
    </source>
</evidence>
<evidence type="ECO:0000256" key="8">
    <source>
        <dbReference type="SAM" id="SignalP"/>
    </source>
</evidence>
<feature type="transmembrane region" description="Helical" evidence="7">
    <location>
        <begin position="65"/>
        <end position="85"/>
    </location>
</feature>
<dbReference type="InterPro" id="IPR051684">
    <property type="entry name" value="Electron_Trans/Redox"/>
</dbReference>
<keyword evidence="1" id="KW-0813">Transport</keyword>
<dbReference type="GO" id="GO:0005886">
    <property type="term" value="C:plasma membrane"/>
    <property type="evidence" value="ECO:0007669"/>
    <property type="project" value="TreeGrafter"/>
</dbReference>
<dbReference type="GO" id="GO:0046872">
    <property type="term" value="F:metal ion binding"/>
    <property type="evidence" value="ECO:0007669"/>
    <property type="project" value="UniProtKB-KW"/>
</dbReference>
<feature type="transmembrane region" description="Helical" evidence="7">
    <location>
        <begin position="184"/>
        <end position="201"/>
    </location>
</feature>
<dbReference type="Pfam" id="PF00037">
    <property type="entry name" value="Fer4"/>
    <property type="match status" value="1"/>
</dbReference>
<feature type="signal peptide" evidence="8">
    <location>
        <begin position="1"/>
        <end position="20"/>
    </location>
</feature>
<evidence type="ECO:0000313" key="10">
    <source>
        <dbReference type="EMBL" id="RRG19728.1"/>
    </source>
</evidence>
<feature type="transmembrane region" description="Helical" evidence="7">
    <location>
        <begin position="240"/>
        <end position="263"/>
    </location>
</feature>
<dbReference type="PANTHER" id="PTHR30176">
    <property type="entry name" value="FERREDOXIN-TYPE PROTEIN NAPH"/>
    <property type="match status" value="1"/>
</dbReference>
<keyword evidence="3" id="KW-0479">Metal-binding</keyword>
<comment type="caution">
    <text evidence="10">The sequence shown here is derived from an EMBL/GenBank/DDBJ whole genome shotgun (WGS) entry which is preliminary data.</text>
</comment>
<dbReference type="InterPro" id="IPR017900">
    <property type="entry name" value="4Fe4S_Fe_S_CS"/>
</dbReference>
<dbReference type="AlphaFoldDB" id="A0A425XY91"/>
<keyword evidence="11" id="KW-1185">Reference proteome</keyword>
<dbReference type="PROSITE" id="PS00198">
    <property type="entry name" value="4FE4S_FER_1"/>
    <property type="match status" value="1"/>
</dbReference>
<feature type="transmembrane region" description="Helical" evidence="7">
    <location>
        <begin position="270"/>
        <end position="286"/>
    </location>
</feature>
<evidence type="ECO:0000256" key="4">
    <source>
        <dbReference type="ARBA" id="ARBA00022982"/>
    </source>
</evidence>
<dbReference type="EMBL" id="QQWG01000017">
    <property type="protein sequence ID" value="RRG19728.1"/>
    <property type="molecule type" value="Genomic_DNA"/>
</dbReference>
<keyword evidence="7" id="KW-1133">Transmembrane helix</keyword>
<dbReference type="Pfam" id="PF12801">
    <property type="entry name" value="Fer4_5"/>
    <property type="match status" value="2"/>
</dbReference>
<evidence type="ECO:0000256" key="5">
    <source>
        <dbReference type="ARBA" id="ARBA00023004"/>
    </source>
</evidence>
<feature type="transmembrane region" description="Helical" evidence="7">
    <location>
        <begin position="132"/>
        <end position="163"/>
    </location>
</feature>
<keyword evidence="7" id="KW-0472">Membrane</keyword>
<keyword evidence="6" id="KW-0411">Iron-sulfur</keyword>
<evidence type="ECO:0000256" key="3">
    <source>
        <dbReference type="ARBA" id="ARBA00022723"/>
    </source>
</evidence>
<keyword evidence="5" id="KW-0408">Iron</keyword>
<dbReference type="PANTHER" id="PTHR30176:SF3">
    <property type="entry name" value="FERREDOXIN-TYPE PROTEIN NAPH"/>
    <property type="match status" value="1"/>
</dbReference>
<dbReference type="Proteomes" id="UP000285794">
    <property type="component" value="Unassembled WGS sequence"/>
</dbReference>
<keyword evidence="2" id="KW-0004">4Fe-4S</keyword>
<feature type="domain" description="4Fe-4S ferredoxin-type" evidence="9">
    <location>
        <begin position="286"/>
        <end position="316"/>
    </location>
</feature>
<dbReference type="Gene3D" id="3.30.70.20">
    <property type="match status" value="1"/>
</dbReference>
<evidence type="ECO:0000259" key="9">
    <source>
        <dbReference type="PROSITE" id="PS51379"/>
    </source>
</evidence>
<sequence length="343" mass="38412">MMKKYLIVIGFFLISFLNTASVAASEFAGLNSDHKSHNLDDLSRGNIKEFKDSYIPKEYFPTPEYMVFVDLGVLFLLLLVGLFFVLKRKSQRAMSILAIISFAYLGFIRGGCVCPVGAISNTTMGIINPAQIGLASFIIFMIPLLIALIAGRVFCTSGCPLGAVQHMLQKKKKFKKLPAKLNKALKIVPILMLIATIYYAIQSSCFLICQLEPYKVIFFTGQTWFEQALAFIMGNPLEPVFMVAFGIVTWIYLILVLALGYWVPRPFCRFLCPYGVLLGIVSYFSFKPRRIVNDSCVHCGMCEKVCPTQAIVIDRNLKFSSLSNYDCVQCNKCAFSCKKNAIN</sequence>
<feature type="chain" id="PRO_5019161606" evidence="8">
    <location>
        <begin position="21"/>
        <end position="343"/>
    </location>
</feature>
<proteinExistence type="predicted"/>
<feature type="transmembrane region" description="Helical" evidence="7">
    <location>
        <begin position="97"/>
        <end position="120"/>
    </location>
</feature>
<dbReference type="PROSITE" id="PS51379">
    <property type="entry name" value="4FE4S_FER_2"/>
    <property type="match status" value="2"/>
</dbReference>
<feature type="domain" description="4Fe-4S ferredoxin-type" evidence="9">
    <location>
        <begin position="319"/>
        <end position="343"/>
    </location>
</feature>
<reference evidence="10 11" key="1">
    <citation type="submission" date="2018-07" db="EMBL/GenBank/DDBJ databases">
        <title>Draft genome sequence of Ancylomarina sp. M1P.</title>
        <authorList>
            <person name="Yadav S."/>
            <person name="Villanueva L."/>
            <person name="Damste J.S.S."/>
        </authorList>
    </citation>
    <scope>NUCLEOTIDE SEQUENCE [LARGE SCALE GENOMIC DNA]</scope>
    <source>
        <strain evidence="10 11">M1P</strain>
    </source>
</reference>
<keyword evidence="4" id="KW-0249">Electron transport</keyword>
<gene>
    <name evidence="10" type="ORF">DWB61_14345</name>
</gene>
<keyword evidence="7" id="KW-0812">Transmembrane</keyword>
<protein>
    <submittedName>
        <fullName evidence="10">4Fe-4S binding protein</fullName>
    </submittedName>
</protein>
<keyword evidence="8" id="KW-0732">Signal</keyword>